<dbReference type="Gene3D" id="3.20.20.480">
    <property type="entry name" value="Trimethylamine methyltransferase-like"/>
    <property type="match status" value="1"/>
</dbReference>
<dbReference type="GO" id="GO:0008168">
    <property type="term" value="F:methyltransferase activity"/>
    <property type="evidence" value="ECO:0007669"/>
    <property type="project" value="UniProtKB-KW"/>
</dbReference>
<dbReference type="OrthoDB" id="5418352at2"/>
<organism evidence="4 5">
    <name type="scientific">Lactonifactor longoviformis DSM 17459</name>
    <dbReference type="NCBI Taxonomy" id="1122155"/>
    <lineage>
        <taxon>Bacteria</taxon>
        <taxon>Bacillati</taxon>
        <taxon>Bacillota</taxon>
        <taxon>Clostridia</taxon>
        <taxon>Eubacteriales</taxon>
        <taxon>Clostridiaceae</taxon>
        <taxon>Lactonifactor</taxon>
    </lineage>
</organism>
<dbReference type="GO" id="GO:0015948">
    <property type="term" value="P:methanogenesis"/>
    <property type="evidence" value="ECO:0007669"/>
    <property type="project" value="InterPro"/>
</dbReference>
<reference evidence="4 5" key="1">
    <citation type="submission" date="2016-11" db="EMBL/GenBank/DDBJ databases">
        <authorList>
            <person name="Jaros S."/>
            <person name="Januszkiewicz K."/>
            <person name="Wedrychowicz H."/>
        </authorList>
    </citation>
    <scope>NUCLEOTIDE SEQUENCE [LARGE SCALE GENOMIC DNA]</scope>
    <source>
        <strain evidence="4 5">DSM 17459</strain>
    </source>
</reference>
<dbReference type="STRING" id="1122155.SAMN02745158_02535"/>
<keyword evidence="2 4" id="KW-0489">Methyltransferase</keyword>
<dbReference type="Pfam" id="PF06253">
    <property type="entry name" value="MTTB"/>
    <property type="match status" value="1"/>
</dbReference>
<dbReference type="EMBL" id="FQVI01000013">
    <property type="protein sequence ID" value="SHF10566.1"/>
    <property type="molecule type" value="Genomic_DNA"/>
</dbReference>
<evidence type="ECO:0000313" key="5">
    <source>
        <dbReference type="Proteomes" id="UP000184245"/>
    </source>
</evidence>
<name>A0A1M4YZ22_9CLOT</name>
<proteinExistence type="inferred from homology"/>
<protein>
    <submittedName>
        <fullName evidence="4">Trimethylamine---corrinoid protein Co-methyltransferase</fullName>
    </submittedName>
</protein>
<dbReference type="AlphaFoldDB" id="A0A1M4YZ22"/>
<keyword evidence="3 4" id="KW-0808">Transferase</keyword>
<evidence type="ECO:0000313" key="4">
    <source>
        <dbReference type="EMBL" id="SHF10566.1"/>
    </source>
</evidence>
<dbReference type="InterPro" id="IPR010426">
    <property type="entry name" value="MTTB_MeTrfase"/>
</dbReference>
<evidence type="ECO:0000256" key="1">
    <source>
        <dbReference type="ARBA" id="ARBA00007137"/>
    </source>
</evidence>
<evidence type="ECO:0000256" key="2">
    <source>
        <dbReference type="ARBA" id="ARBA00022603"/>
    </source>
</evidence>
<dbReference type="GO" id="GO:0032259">
    <property type="term" value="P:methylation"/>
    <property type="evidence" value="ECO:0007669"/>
    <property type="project" value="UniProtKB-KW"/>
</dbReference>
<dbReference type="Proteomes" id="UP000184245">
    <property type="component" value="Unassembled WGS sequence"/>
</dbReference>
<gene>
    <name evidence="4" type="ORF">SAMN02745158_02535</name>
</gene>
<sequence length="492" mass="53941">MKRNPSNQKKDSINQTVQFQVLNEIQCIKMADAAFHILEHTGCCMKNERAREILKAHGCSVEGERVKIPETLVHKCLKTIPREIAIYDREGNPAMVLGSHTGNSYFVPGMCNFYRIDVETGERRPAVKKDTFDTGLLVEALPNIDMACGLTLISDCEPELAAAYEARELLEATAKPVLLMTTNLLEIETTYRLCCEVAGGEENFRKKPFAVAGASATSPLTHNAENVETLLFMFEKGIPTPYIAAPMTGATAPVTLAGAVALGIADNLVGMVLSQLVNPGCPLMGSCFIDMMDMQTTSFAMTAPELSLGGAASADIYRYLGIPCVCHMGMTDSCVFDQQAAMDVTAQLYTAMLSGANLNFFSGFLETAMSGSLEVLYFANDLVEYLNHIIGGMEISEETLALDVIDEVGPEGNFLSEEHTLEHYQENWKPGTLARQNWASFTENGSKDYKERANEAVKKILSGGVRRPLAQETRKRLDEIMAKASETLHRQK</sequence>
<accession>A0A1M4YZ22</accession>
<keyword evidence="5" id="KW-1185">Reference proteome</keyword>
<comment type="similarity">
    <text evidence="1">Belongs to the trimethylamine methyltransferase family.</text>
</comment>
<dbReference type="InterPro" id="IPR038601">
    <property type="entry name" value="MttB-like_sf"/>
</dbReference>
<dbReference type="RefSeq" id="WP_072852483.1">
    <property type="nucleotide sequence ID" value="NZ_FQVI01000013.1"/>
</dbReference>
<evidence type="ECO:0000256" key="3">
    <source>
        <dbReference type="ARBA" id="ARBA00022679"/>
    </source>
</evidence>